<feature type="region of interest" description="Disordered" evidence="1">
    <location>
        <begin position="65"/>
        <end position="84"/>
    </location>
</feature>
<comment type="caution">
    <text evidence="2">The sequence shown here is derived from an EMBL/GenBank/DDBJ whole genome shotgun (WGS) entry which is preliminary data.</text>
</comment>
<reference evidence="2 3" key="1">
    <citation type="journal article" date="2015" name="Sci. Rep.">
        <title>Chromosome-level genome map provides insights into diverse defense mechanisms in the medicinal fungus Ganoderma sinense.</title>
        <authorList>
            <person name="Zhu Y."/>
            <person name="Xu J."/>
            <person name="Sun C."/>
            <person name="Zhou S."/>
            <person name="Xu H."/>
            <person name="Nelson D.R."/>
            <person name="Qian J."/>
            <person name="Song J."/>
            <person name="Luo H."/>
            <person name="Xiang L."/>
            <person name="Li Y."/>
            <person name="Xu Z."/>
            <person name="Ji A."/>
            <person name="Wang L."/>
            <person name="Lu S."/>
            <person name="Hayward A."/>
            <person name="Sun W."/>
            <person name="Li X."/>
            <person name="Schwartz D.C."/>
            <person name="Wang Y."/>
            <person name="Chen S."/>
        </authorList>
    </citation>
    <scope>NUCLEOTIDE SEQUENCE [LARGE SCALE GENOMIC DNA]</scope>
    <source>
        <strain evidence="2 3">ZZ0214-1</strain>
    </source>
</reference>
<protein>
    <submittedName>
        <fullName evidence="2">Uncharacterized protein</fullName>
    </submittedName>
</protein>
<dbReference type="EMBL" id="AYKW01000023">
    <property type="protein sequence ID" value="PIL28842.1"/>
    <property type="molecule type" value="Genomic_DNA"/>
</dbReference>
<dbReference type="Proteomes" id="UP000230002">
    <property type="component" value="Unassembled WGS sequence"/>
</dbReference>
<dbReference type="OrthoDB" id="2750353at2759"/>
<gene>
    <name evidence="2" type="ORF">GSI_08888</name>
</gene>
<sequence length="84" mass="8895">MSKPVASPADVAQDIIRPTEDVKVAIDASSVSRTEADSDTWTVSDHEPPVRRRKILALVSHVHASGKHEQGCKKKTGLAGAGPV</sequence>
<evidence type="ECO:0000256" key="1">
    <source>
        <dbReference type="SAM" id="MobiDB-lite"/>
    </source>
</evidence>
<evidence type="ECO:0000313" key="2">
    <source>
        <dbReference type="EMBL" id="PIL28842.1"/>
    </source>
</evidence>
<keyword evidence="3" id="KW-1185">Reference proteome</keyword>
<organism evidence="2 3">
    <name type="scientific">Ganoderma sinense ZZ0214-1</name>
    <dbReference type="NCBI Taxonomy" id="1077348"/>
    <lineage>
        <taxon>Eukaryota</taxon>
        <taxon>Fungi</taxon>
        <taxon>Dikarya</taxon>
        <taxon>Basidiomycota</taxon>
        <taxon>Agaricomycotina</taxon>
        <taxon>Agaricomycetes</taxon>
        <taxon>Polyporales</taxon>
        <taxon>Polyporaceae</taxon>
        <taxon>Ganoderma</taxon>
    </lineage>
</organism>
<accession>A0A2G8S4Z5</accession>
<dbReference type="AlphaFoldDB" id="A0A2G8S4Z5"/>
<proteinExistence type="predicted"/>
<name>A0A2G8S4Z5_9APHY</name>
<evidence type="ECO:0000313" key="3">
    <source>
        <dbReference type="Proteomes" id="UP000230002"/>
    </source>
</evidence>